<evidence type="ECO:0000259" key="11">
    <source>
        <dbReference type="PROSITE" id="PS50990"/>
    </source>
</evidence>
<dbReference type="Gene3D" id="3.90.70.10">
    <property type="entry name" value="Cysteine proteinases"/>
    <property type="match status" value="1"/>
</dbReference>
<evidence type="ECO:0000313" key="13">
    <source>
        <dbReference type="Proteomes" id="UP000053235"/>
    </source>
</evidence>
<name>A0A0M7ACV9_9HYPH</name>
<comment type="subcellular location">
    <subcellularLocation>
        <location evidence="1">Cell membrane</location>
        <topology evidence="1">Multi-pass membrane protein</topology>
    </subcellularLocation>
</comment>
<dbReference type="SUPFAM" id="SSF90123">
    <property type="entry name" value="ABC transporter transmembrane region"/>
    <property type="match status" value="1"/>
</dbReference>
<dbReference type="STRING" id="388408.LAX5112_03024"/>
<evidence type="ECO:0000256" key="3">
    <source>
        <dbReference type="ARBA" id="ARBA00022692"/>
    </source>
</evidence>
<evidence type="ECO:0000256" key="5">
    <source>
        <dbReference type="ARBA" id="ARBA00022840"/>
    </source>
</evidence>
<dbReference type="GO" id="GO:0005524">
    <property type="term" value="F:ATP binding"/>
    <property type="evidence" value="ECO:0007669"/>
    <property type="project" value="UniProtKB-KW"/>
</dbReference>
<feature type="domain" description="ABC transporter" evidence="9">
    <location>
        <begin position="485"/>
        <end position="705"/>
    </location>
</feature>
<organism evidence="12 13">
    <name type="scientific">Roseibium alexandrii</name>
    <dbReference type="NCBI Taxonomy" id="388408"/>
    <lineage>
        <taxon>Bacteria</taxon>
        <taxon>Pseudomonadati</taxon>
        <taxon>Pseudomonadota</taxon>
        <taxon>Alphaproteobacteria</taxon>
        <taxon>Hyphomicrobiales</taxon>
        <taxon>Stappiaceae</taxon>
        <taxon>Roseibium</taxon>
    </lineage>
</organism>
<comment type="similarity">
    <text evidence="2">Belongs to the ABC transporter superfamily.</text>
</comment>
<feature type="transmembrane region" description="Helical" evidence="8">
    <location>
        <begin position="208"/>
        <end position="229"/>
    </location>
</feature>
<evidence type="ECO:0000259" key="10">
    <source>
        <dbReference type="PROSITE" id="PS50929"/>
    </source>
</evidence>
<keyword evidence="7 8" id="KW-0472">Membrane</keyword>
<feature type="transmembrane region" description="Helical" evidence="8">
    <location>
        <begin position="168"/>
        <end position="188"/>
    </location>
</feature>
<dbReference type="PROSITE" id="PS50990">
    <property type="entry name" value="PEPTIDASE_C39"/>
    <property type="match status" value="1"/>
</dbReference>
<dbReference type="Pfam" id="PF03412">
    <property type="entry name" value="Peptidase_C39"/>
    <property type="match status" value="1"/>
</dbReference>
<dbReference type="GO" id="GO:0005886">
    <property type="term" value="C:plasma membrane"/>
    <property type="evidence" value="ECO:0007669"/>
    <property type="project" value="UniProtKB-SubCell"/>
</dbReference>
<gene>
    <name evidence="12" type="primary">apxIB_1</name>
    <name evidence="12" type="ORF">LAX5112_03024</name>
</gene>
<dbReference type="GO" id="GO:0006508">
    <property type="term" value="P:proteolysis"/>
    <property type="evidence" value="ECO:0007669"/>
    <property type="project" value="InterPro"/>
</dbReference>
<accession>A0A0M7ACV9</accession>
<protein>
    <submittedName>
        <fullName evidence="12">RTX-I toxin determinant B</fullName>
    </submittedName>
</protein>
<dbReference type="Pfam" id="PF00005">
    <property type="entry name" value="ABC_tran"/>
    <property type="match status" value="1"/>
</dbReference>
<dbReference type="InterPro" id="IPR005074">
    <property type="entry name" value="Peptidase_C39"/>
</dbReference>
<evidence type="ECO:0000256" key="8">
    <source>
        <dbReference type="SAM" id="Phobius"/>
    </source>
</evidence>
<dbReference type="RefSeq" id="WP_055672513.1">
    <property type="nucleotide sequence ID" value="NZ_CXWD01000011.1"/>
</dbReference>
<dbReference type="Proteomes" id="UP000053235">
    <property type="component" value="Unassembled WGS sequence"/>
</dbReference>
<dbReference type="Pfam" id="PF00664">
    <property type="entry name" value="ABC_membrane"/>
    <property type="match status" value="1"/>
</dbReference>
<sequence>MASEALSNLQFIGGRSLPLIRQNEVAECGNACLAMVASYYGFKTDIASLRRRFPTTAQGMTLRTLADMSNKIGLATRALKAEVQDLKRVHLPAILHWDLNHFVVLKKLTKNRAVIHDPARGDLTLGLEELGNHFTGIVLELMPATGFQRADERNKLAFTSLWSSMQGLGGALTQVLLLSLVLLAYTIAAPQYMQITIDTVLPSLDKDLLITLALGFGLFLVINVVANVLRDLVILYAGSKLAYQISINLFQHLIRLPLPFFERRHIGDIVSRFSSIEPIRQFLTNGVVGGVVDGIMALVTLGLMFAYSPKLAVISLVSLALYVALRLAMFRPFRTASEREIVSRAAEHTNFIETVRGILSIKAFSQEDQRQQRWHNLLADAVNQSVRVQFLTIAFNSSAVLIRGLEQVIIIYLAAMMAIDAAITVGMIFAFMAYRGQFADNTARLVELIIDFRMLDLHLERLADIALEERTDGGHGTFEIKHGKCEATNLSFAYDNSAPLLFQDASFVIEPGESVAVVGPSGCGKTTLLKILMGLFQPVSGDFKVDGKTIQQIGNSNYRSQIAAVMQDDQLFSGTVAENIAFFSSDIDMERVLSCATKACVHEDIVRLPMGYETFIGDMGAVFSAGQLQRLMLARALYQEPKILLMDEGTAHLDVETERAVNNSISNLGMTRIIVAHRPETIEMADRVLMIASETIIEVETEKQK</sequence>
<keyword evidence="5" id="KW-0067">ATP-binding</keyword>
<evidence type="ECO:0000256" key="2">
    <source>
        <dbReference type="ARBA" id="ARBA00005417"/>
    </source>
</evidence>
<feature type="domain" description="Peptidase C39" evidence="11">
    <location>
        <begin position="22"/>
        <end position="141"/>
    </location>
</feature>
<dbReference type="SUPFAM" id="SSF52540">
    <property type="entry name" value="P-loop containing nucleoside triphosphate hydrolases"/>
    <property type="match status" value="1"/>
</dbReference>
<dbReference type="InterPro" id="IPR003593">
    <property type="entry name" value="AAA+_ATPase"/>
</dbReference>
<keyword evidence="4" id="KW-0547">Nucleotide-binding</keyword>
<keyword evidence="3 8" id="KW-0812">Transmembrane</keyword>
<evidence type="ECO:0000256" key="6">
    <source>
        <dbReference type="ARBA" id="ARBA00022989"/>
    </source>
</evidence>
<evidence type="ECO:0000256" key="7">
    <source>
        <dbReference type="ARBA" id="ARBA00023136"/>
    </source>
</evidence>
<dbReference type="InterPro" id="IPR039421">
    <property type="entry name" value="Type_1_exporter"/>
</dbReference>
<dbReference type="GO" id="GO:0034040">
    <property type="term" value="F:ATPase-coupled lipid transmembrane transporter activity"/>
    <property type="evidence" value="ECO:0007669"/>
    <property type="project" value="TreeGrafter"/>
</dbReference>
<dbReference type="InterPro" id="IPR017871">
    <property type="entry name" value="ABC_transporter-like_CS"/>
</dbReference>
<dbReference type="GO" id="GO:0016887">
    <property type="term" value="F:ATP hydrolysis activity"/>
    <property type="evidence" value="ECO:0007669"/>
    <property type="project" value="InterPro"/>
</dbReference>
<proteinExistence type="inferred from homology"/>
<dbReference type="Gene3D" id="3.40.50.300">
    <property type="entry name" value="P-loop containing nucleotide triphosphate hydrolases"/>
    <property type="match status" value="1"/>
</dbReference>
<evidence type="ECO:0000256" key="4">
    <source>
        <dbReference type="ARBA" id="ARBA00022741"/>
    </source>
</evidence>
<dbReference type="InterPro" id="IPR027417">
    <property type="entry name" value="P-loop_NTPase"/>
</dbReference>
<dbReference type="InterPro" id="IPR003439">
    <property type="entry name" value="ABC_transporter-like_ATP-bd"/>
</dbReference>
<reference evidence="13" key="1">
    <citation type="submission" date="2015-07" db="EMBL/GenBank/DDBJ databases">
        <authorList>
            <person name="Rodrigo-Torres Lidia"/>
            <person name="Arahal R.David."/>
        </authorList>
    </citation>
    <scope>NUCLEOTIDE SEQUENCE [LARGE SCALE GENOMIC DNA]</scope>
    <source>
        <strain evidence="13">CECT 5112</strain>
    </source>
</reference>
<dbReference type="OrthoDB" id="9808328at2"/>
<feature type="transmembrane region" description="Helical" evidence="8">
    <location>
        <begin position="409"/>
        <end position="434"/>
    </location>
</feature>
<dbReference type="PROSITE" id="PS50893">
    <property type="entry name" value="ABC_TRANSPORTER_2"/>
    <property type="match status" value="1"/>
</dbReference>
<evidence type="ECO:0000313" key="12">
    <source>
        <dbReference type="EMBL" id="CTQ72050.1"/>
    </source>
</evidence>
<dbReference type="PROSITE" id="PS50929">
    <property type="entry name" value="ABC_TM1F"/>
    <property type="match status" value="1"/>
</dbReference>
<dbReference type="PANTHER" id="PTHR24221">
    <property type="entry name" value="ATP-BINDING CASSETTE SUB-FAMILY B"/>
    <property type="match status" value="1"/>
</dbReference>
<dbReference type="CDD" id="cd18567">
    <property type="entry name" value="ABC_6TM_CvaB_RaxB_like"/>
    <property type="match status" value="1"/>
</dbReference>
<dbReference type="InterPro" id="IPR036640">
    <property type="entry name" value="ABC1_TM_sf"/>
</dbReference>
<evidence type="ECO:0000256" key="1">
    <source>
        <dbReference type="ARBA" id="ARBA00004651"/>
    </source>
</evidence>
<dbReference type="GO" id="GO:0008233">
    <property type="term" value="F:peptidase activity"/>
    <property type="evidence" value="ECO:0007669"/>
    <property type="project" value="InterPro"/>
</dbReference>
<dbReference type="InterPro" id="IPR011527">
    <property type="entry name" value="ABC1_TM_dom"/>
</dbReference>
<evidence type="ECO:0000259" key="9">
    <source>
        <dbReference type="PROSITE" id="PS50893"/>
    </source>
</evidence>
<dbReference type="AlphaFoldDB" id="A0A0M7ACV9"/>
<dbReference type="EMBL" id="CXWD01000011">
    <property type="protein sequence ID" value="CTQ72050.1"/>
    <property type="molecule type" value="Genomic_DNA"/>
</dbReference>
<feature type="transmembrane region" description="Helical" evidence="8">
    <location>
        <begin position="282"/>
        <end position="305"/>
    </location>
</feature>
<feature type="transmembrane region" description="Helical" evidence="8">
    <location>
        <begin position="311"/>
        <end position="329"/>
    </location>
</feature>
<keyword evidence="13" id="KW-1185">Reference proteome</keyword>
<feature type="domain" description="ABC transmembrane type-1" evidence="10">
    <location>
        <begin position="175"/>
        <end position="454"/>
    </location>
</feature>
<dbReference type="SMART" id="SM00382">
    <property type="entry name" value="AAA"/>
    <property type="match status" value="1"/>
</dbReference>
<dbReference type="GO" id="GO:0140359">
    <property type="term" value="F:ABC-type transporter activity"/>
    <property type="evidence" value="ECO:0007669"/>
    <property type="project" value="InterPro"/>
</dbReference>
<dbReference type="Gene3D" id="1.20.1560.10">
    <property type="entry name" value="ABC transporter type 1, transmembrane domain"/>
    <property type="match status" value="1"/>
</dbReference>
<dbReference type="PANTHER" id="PTHR24221:SF606">
    <property type="entry name" value="COLICIN V SECRETION-PROCESSING ATP-BINDING PROTEIN"/>
    <property type="match status" value="1"/>
</dbReference>
<keyword evidence="6 8" id="KW-1133">Transmembrane helix</keyword>
<dbReference type="PROSITE" id="PS00211">
    <property type="entry name" value="ABC_TRANSPORTER_1"/>
    <property type="match status" value="1"/>
</dbReference>